<dbReference type="RefSeq" id="WP_115476364.1">
    <property type="nucleotide sequence ID" value="NZ_QRBF01000001.1"/>
</dbReference>
<dbReference type="PROSITE" id="PS00012">
    <property type="entry name" value="PHOSPHOPANTETHEINE"/>
    <property type="match status" value="1"/>
</dbReference>
<evidence type="ECO:0000256" key="7">
    <source>
        <dbReference type="ARBA" id="ARBA00024328"/>
    </source>
</evidence>
<proteinExistence type="inferred from homology"/>
<comment type="pathway">
    <text evidence="8">Lipid metabolism; fatty acid biosynthesis.</text>
</comment>
<keyword evidence="1 8" id="KW-0596">Phosphopantetheine</keyword>
<evidence type="ECO:0000256" key="6">
    <source>
        <dbReference type="ARBA" id="ARBA00023160"/>
    </source>
</evidence>
<comment type="subcellular location">
    <subcellularLocation>
        <location evidence="8">Cytoplasm</location>
    </subcellularLocation>
</comment>
<dbReference type="PANTHER" id="PTHR20863:SF76">
    <property type="entry name" value="CARRIER DOMAIN-CONTAINING PROTEIN"/>
    <property type="match status" value="1"/>
</dbReference>
<feature type="modified residue" description="O-(pantetheine 4'-phosphoryl)serine" evidence="8">
    <location>
        <position position="41"/>
    </location>
</feature>
<dbReference type="UniPathway" id="UPA00094"/>
<evidence type="ECO:0000256" key="1">
    <source>
        <dbReference type="ARBA" id="ARBA00022450"/>
    </source>
</evidence>
<evidence type="ECO:0000256" key="2">
    <source>
        <dbReference type="ARBA" id="ARBA00022516"/>
    </source>
</evidence>
<dbReference type="GO" id="GO:0036104">
    <property type="term" value="P:Kdo2-lipid A biosynthetic process"/>
    <property type="evidence" value="ECO:0007669"/>
    <property type="project" value="UniProtKB-UniPathway"/>
</dbReference>
<sequence>MNNDIDEIKMQILDLIAECFEVDRALVVPEARLKADLGIDSIDGIDLLVAIEKRFGLRFNTDQLSDWRTVNDVMDALPNGAKAQPT</sequence>
<dbReference type="InterPro" id="IPR036736">
    <property type="entry name" value="ACP-like_sf"/>
</dbReference>
<dbReference type="PROSITE" id="PS50075">
    <property type="entry name" value="CARRIER"/>
    <property type="match status" value="1"/>
</dbReference>
<keyword evidence="5 8" id="KW-0443">Lipid metabolism</keyword>
<dbReference type="SUPFAM" id="SSF47336">
    <property type="entry name" value="ACP-like"/>
    <property type="match status" value="1"/>
</dbReference>
<dbReference type="GO" id="GO:0005829">
    <property type="term" value="C:cytosol"/>
    <property type="evidence" value="ECO:0007669"/>
    <property type="project" value="TreeGrafter"/>
</dbReference>
<dbReference type="InterPro" id="IPR009081">
    <property type="entry name" value="PP-bd_ACP"/>
</dbReference>
<feature type="domain" description="Carrier" evidence="9">
    <location>
        <begin position="3"/>
        <end position="81"/>
    </location>
</feature>
<comment type="caution">
    <text evidence="10">The sequence shown here is derived from an EMBL/GenBank/DDBJ whole genome shotgun (WGS) entry which is preliminary data.</text>
</comment>
<keyword evidence="3 8" id="KW-0597">Phosphoprotein</keyword>
<keyword evidence="4 8" id="KW-0276">Fatty acid metabolism</keyword>
<evidence type="ECO:0000256" key="8">
    <source>
        <dbReference type="HAMAP-Rule" id="MF_01217"/>
    </source>
</evidence>
<dbReference type="GO" id="GO:0016020">
    <property type="term" value="C:membrane"/>
    <property type="evidence" value="ECO:0007669"/>
    <property type="project" value="GOC"/>
</dbReference>
<dbReference type="Pfam" id="PF00550">
    <property type="entry name" value="PP-binding"/>
    <property type="match status" value="1"/>
</dbReference>
<reference evidence="10 11" key="1">
    <citation type="submission" date="2018-07" db="EMBL/GenBank/DDBJ databases">
        <title>Dyella monticola sp. nov. and Dyella psychrodurans sp. nov. isolated from monsoon evergreen broad-leaved forest soil of Dinghu Mountain, China.</title>
        <authorList>
            <person name="Gao Z."/>
            <person name="Qiu L."/>
        </authorList>
    </citation>
    <scope>NUCLEOTIDE SEQUENCE [LARGE SCALE GENOMIC DNA]</scope>
    <source>
        <strain evidence="10 11">4MSK11</strain>
    </source>
</reference>
<comment type="similarity">
    <text evidence="8">Belongs to the acyl carrier protein (ACP) family.</text>
</comment>
<keyword evidence="11" id="KW-1185">Reference proteome</keyword>
<gene>
    <name evidence="8" type="primary">acpP</name>
    <name evidence="10" type="ORF">DWU99_02250</name>
</gene>
<dbReference type="HAMAP" id="MF_01217">
    <property type="entry name" value="Acyl_carrier"/>
    <property type="match status" value="1"/>
</dbReference>
<keyword evidence="8" id="KW-0963">Cytoplasm</keyword>
<dbReference type="GO" id="GO:0000036">
    <property type="term" value="F:acyl carrier activity"/>
    <property type="evidence" value="ECO:0007669"/>
    <property type="project" value="UniProtKB-UniRule"/>
</dbReference>
<dbReference type="UniPathway" id="UPA00360"/>
<dbReference type="InterPro" id="IPR003231">
    <property type="entry name" value="ACP"/>
</dbReference>
<protein>
    <recommendedName>
        <fullName evidence="8">Acyl carrier protein</fullName>
        <shortName evidence="8">ACP</shortName>
    </recommendedName>
</protein>
<dbReference type="Gene3D" id="1.10.1200.10">
    <property type="entry name" value="ACP-like"/>
    <property type="match status" value="1"/>
</dbReference>
<evidence type="ECO:0000259" key="9">
    <source>
        <dbReference type="PROSITE" id="PS50075"/>
    </source>
</evidence>
<dbReference type="Proteomes" id="UP000255334">
    <property type="component" value="Unassembled WGS sequence"/>
</dbReference>
<dbReference type="PANTHER" id="PTHR20863">
    <property type="entry name" value="ACYL CARRIER PROTEIN"/>
    <property type="match status" value="1"/>
</dbReference>
<accession>A0A370XCF4</accession>
<keyword evidence="2 8" id="KW-0444">Lipid biosynthesis</keyword>
<comment type="function">
    <text evidence="8">Carrier of the growing fatty acid chain in fatty acid biosynthesis.</text>
</comment>
<dbReference type="GO" id="GO:0009245">
    <property type="term" value="P:lipid A biosynthetic process"/>
    <property type="evidence" value="ECO:0007669"/>
    <property type="project" value="TreeGrafter"/>
</dbReference>
<dbReference type="InterPro" id="IPR006162">
    <property type="entry name" value="Ppantetheine_attach_site"/>
</dbReference>
<evidence type="ECO:0000256" key="5">
    <source>
        <dbReference type="ARBA" id="ARBA00023098"/>
    </source>
</evidence>
<dbReference type="GO" id="GO:0000035">
    <property type="term" value="F:acyl binding"/>
    <property type="evidence" value="ECO:0007669"/>
    <property type="project" value="TreeGrafter"/>
</dbReference>
<dbReference type="AlphaFoldDB" id="A0A370XCF4"/>
<dbReference type="OrthoDB" id="3392378at2"/>
<name>A0A370XCF4_9GAMM</name>
<evidence type="ECO:0000313" key="11">
    <source>
        <dbReference type="Proteomes" id="UP000255334"/>
    </source>
</evidence>
<evidence type="ECO:0000256" key="4">
    <source>
        <dbReference type="ARBA" id="ARBA00022832"/>
    </source>
</evidence>
<organism evidence="10 11">
    <name type="scientific">Dyella psychrodurans</name>
    <dbReference type="NCBI Taxonomy" id="1927960"/>
    <lineage>
        <taxon>Bacteria</taxon>
        <taxon>Pseudomonadati</taxon>
        <taxon>Pseudomonadota</taxon>
        <taxon>Gammaproteobacteria</taxon>
        <taxon>Lysobacterales</taxon>
        <taxon>Rhodanobacteraceae</taxon>
        <taxon>Dyella</taxon>
    </lineage>
</organism>
<comment type="pathway">
    <text evidence="7">Glycolipid biosynthesis; KDO(2)-lipid A biosynthesis.</text>
</comment>
<evidence type="ECO:0000313" key="10">
    <source>
        <dbReference type="EMBL" id="RDS86113.1"/>
    </source>
</evidence>
<comment type="PTM">
    <text evidence="8">4'-phosphopantetheine is transferred from CoA to a specific serine of apo-ACP by AcpS. This modification is essential for activity because fatty acids are bound in thioester linkage to the sulfhydryl of the prosthetic group.</text>
</comment>
<dbReference type="EMBL" id="QRBF01000001">
    <property type="protein sequence ID" value="RDS86113.1"/>
    <property type="molecule type" value="Genomic_DNA"/>
</dbReference>
<keyword evidence="6 8" id="KW-0275">Fatty acid biosynthesis</keyword>
<evidence type="ECO:0000256" key="3">
    <source>
        <dbReference type="ARBA" id="ARBA00022553"/>
    </source>
</evidence>